<evidence type="ECO:0000313" key="1">
    <source>
        <dbReference type="EMBL" id="EFE48160.1"/>
    </source>
</evidence>
<name>D4DVG0_NEIEG</name>
<dbReference type="Proteomes" id="UP000005536">
    <property type="component" value="Unassembled WGS sequence"/>
</dbReference>
<proteinExistence type="predicted"/>
<evidence type="ECO:0000313" key="2">
    <source>
        <dbReference type="Proteomes" id="UP000005536"/>
    </source>
</evidence>
<accession>D4DVG0</accession>
<reference evidence="1 2" key="1">
    <citation type="submission" date="2010-02" db="EMBL/GenBank/DDBJ databases">
        <authorList>
            <person name="Weinstock G."/>
            <person name="Sodergren E."/>
            <person name="Clifton S."/>
            <person name="Fulton L."/>
            <person name="Fulton B."/>
            <person name="Courtney L."/>
            <person name="Fronick C."/>
            <person name="Harrison M."/>
            <person name="Strong C."/>
            <person name="Farmer C."/>
            <person name="Delahaunty K."/>
            <person name="Markovic C."/>
            <person name="Hall O."/>
            <person name="Minx P."/>
            <person name="Tomlinson C."/>
            <person name="Mitreva M."/>
            <person name="Nelson J."/>
            <person name="Hou S."/>
            <person name="Wollam A."/>
            <person name="Pepin K.H."/>
            <person name="Johnson M."/>
            <person name="Bhonagiri V."/>
            <person name="Zhang X."/>
            <person name="Suruliraj S."/>
            <person name="Warren W."/>
            <person name="Chinwalla A."/>
            <person name="Mardis E.R."/>
            <person name="Wilson R.K."/>
        </authorList>
    </citation>
    <scope>NUCLEOTIDE SEQUENCE [LARGE SCALE GENOMIC DNA]</scope>
    <source>
        <strain evidence="1 2">ATCC 29315</strain>
    </source>
</reference>
<dbReference type="AlphaFoldDB" id="D4DVG0"/>
<sequence length="115" mass="11852">MSAGVGFSDGLLSALSAQKCSCASAAAQPVRKTMAESISRRFIGSAFVGFRAGHDSTRPGRSGLSGRMYSAIIAAALEGVAVRAAFQLPPEPVSTYLPAIAAWCGYLLQPKTGKT</sequence>
<gene>
    <name evidence="1" type="ORF">NEIELOOT_03077</name>
</gene>
<protein>
    <submittedName>
        <fullName evidence="1">Uncharacterized protein</fullName>
    </submittedName>
</protein>
<dbReference type="EMBL" id="ADBF01000259">
    <property type="protein sequence ID" value="EFE48160.1"/>
    <property type="molecule type" value="Genomic_DNA"/>
</dbReference>
<organism evidence="1 2">
    <name type="scientific">Neisseria elongata subsp. glycolytica ATCC 29315</name>
    <dbReference type="NCBI Taxonomy" id="546263"/>
    <lineage>
        <taxon>Bacteria</taxon>
        <taxon>Pseudomonadati</taxon>
        <taxon>Pseudomonadota</taxon>
        <taxon>Betaproteobacteria</taxon>
        <taxon>Neisseriales</taxon>
        <taxon>Neisseriaceae</taxon>
        <taxon>Neisseria</taxon>
    </lineage>
</organism>
<comment type="caution">
    <text evidence="1">The sequence shown here is derived from an EMBL/GenBank/DDBJ whole genome shotgun (WGS) entry which is preliminary data.</text>
</comment>